<name>A0A183NLH9_9TREM</name>
<dbReference type="InterPro" id="IPR023795">
    <property type="entry name" value="Serpin_CS"/>
</dbReference>
<evidence type="ECO:0000313" key="1">
    <source>
        <dbReference type="EMBL" id="VDO90829.1"/>
    </source>
</evidence>
<dbReference type="Proteomes" id="UP000269396">
    <property type="component" value="Unassembled WGS sequence"/>
</dbReference>
<dbReference type="Gene3D" id="2.30.39.10">
    <property type="entry name" value="Alpha-1-antitrypsin, domain 1"/>
    <property type="match status" value="1"/>
</dbReference>
<dbReference type="Pfam" id="PF00079">
    <property type="entry name" value="Serpin"/>
    <property type="match status" value="1"/>
</dbReference>
<dbReference type="STRING" id="31246.A0A183NLH9"/>
<dbReference type="EMBL" id="UZAL01004674">
    <property type="protein sequence ID" value="VDO90829.1"/>
    <property type="molecule type" value="Genomic_DNA"/>
</dbReference>
<dbReference type="SUPFAM" id="SSF56574">
    <property type="entry name" value="Serpins"/>
    <property type="match status" value="1"/>
</dbReference>
<gene>
    <name evidence="1" type="ORF">SMTD_LOCUS2965</name>
</gene>
<proteinExistence type="predicted"/>
<dbReference type="AlphaFoldDB" id="A0A183NLH9"/>
<keyword evidence="2" id="KW-1185">Reference proteome</keyword>
<evidence type="ECO:0000313" key="2">
    <source>
        <dbReference type="Proteomes" id="UP000269396"/>
    </source>
</evidence>
<protein>
    <submittedName>
        <fullName evidence="1">Uncharacterized protein</fullName>
    </submittedName>
</protein>
<dbReference type="PROSITE" id="PS00284">
    <property type="entry name" value="SERPIN"/>
    <property type="match status" value="1"/>
</dbReference>
<dbReference type="InterPro" id="IPR023796">
    <property type="entry name" value="Serpin_dom"/>
</dbReference>
<dbReference type="InterPro" id="IPR036186">
    <property type="entry name" value="Serpin_sf"/>
</dbReference>
<organism evidence="1 2">
    <name type="scientific">Schistosoma mattheei</name>
    <dbReference type="NCBI Taxonomy" id="31246"/>
    <lineage>
        <taxon>Eukaryota</taxon>
        <taxon>Metazoa</taxon>
        <taxon>Spiralia</taxon>
        <taxon>Lophotrochozoa</taxon>
        <taxon>Platyhelminthes</taxon>
        <taxon>Trematoda</taxon>
        <taxon>Digenea</taxon>
        <taxon>Strigeidida</taxon>
        <taxon>Schistosomatoidea</taxon>
        <taxon>Schistosomatidae</taxon>
        <taxon>Schistosoma</taxon>
    </lineage>
</organism>
<reference evidence="1 2" key="1">
    <citation type="submission" date="2018-11" db="EMBL/GenBank/DDBJ databases">
        <authorList>
            <consortium name="Pathogen Informatics"/>
        </authorList>
    </citation>
    <scope>NUCLEOTIDE SEQUENCE [LARGE SCALE GENOMIC DNA]</scope>
    <source>
        <strain>Denwood</strain>
        <strain evidence="2">Zambia</strain>
    </source>
</reference>
<sequence>MNKNWMELEKKAQDRVGLRMLVDEQGVVAAAASSAEVVQLAAPLPEFADEEFRVDHPFFISIIWNNSLPIFLGHVTSPEN</sequence>
<accession>A0A183NLH9</accession>
<dbReference type="InterPro" id="IPR042185">
    <property type="entry name" value="Serpin_sf_2"/>
</dbReference>